<keyword evidence="1" id="KW-0472">Membrane</keyword>
<accession>A0ABD3PZ32</accession>
<protein>
    <submittedName>
        <fullName evidence="2">Uncharacterized protein</fullName>
    </submittedName>
</protein>
<keyword evidence="3" id="KW-1185">Reference proteome</keyword>
<keyword evidence="1" id="KW-0812">Transmembrane</keyword>
<dbReference type="AlphaFoldDB" id="A0ABD3PZ32"/>
<organism evidence="2 3">
    <name type="scientific">Cyclotella atomus</name>
    <dbReference type="NCBI Taxonomy" id="382360"/>
    <lineage>
        <taxon>Eukaryota</taxon>
        <taxon>Sar</taxon>
        <taxon>Stramenopiles</taxon>
        <taxon>Ochrophyta</taxon>
        <taxon>Bacillariophyta</taxon>
        <taxon>Coscinodiscophyceae</taxon>
        <taxon>Thalassiosirophycidae</taxon>
        <taxon>Stephanodiscales</taxon>
        <taxon>Stephanodiscaceae</taxon>
        <taxon>Cyclotella</taxon>
    </lineage>
</organism>
<gene>
    <name evidence="2" type="ORF">ACHAWO_005776</name>
</gene>
<dbReference type="Proteomes" id="UP001530400">
    <property type="component" value="Unassembled WGS sequence"/>
</dbReference>
<evidence type="ECO:0000256" key="1">
    <source>
        <dbReference type="SAM" id="Phobius"/>
    </source>
</evidence>
<comment type="caution">
    <text evidence="2">The sequence shown here is derived from an EMBL/GenBank/DDBJ whole genome shotgun (WGS) entry which is preliminary data.</text>
</comment>
<feature type="transmembrane region" description="Helical" evidence="1">
    <location>
        <begin position="6"/>
        <end position="26"/>
    </location>
</feature>
<evidence type="ECO:0000313" key="2">
    <source>
        <dbReference type="EMBL" id="KAL3793012.1"/>
    </source>
</evidence>
<sequence length="68" mass="7284">MVAGLFVGLMVVGLFVGLVVVTNVIARISFVAGFLCIAAKEDEESGIYEYKLSGASSNKLNKYTTHQL</sequence>
<evidence type="ECO:0000313" key="3">
    <source>
        <dbReference type="Proteomes" id="UP001530400"/>
    </source>
</evidence>
<reference evidence="2 3" key="1">
    <citation type="submission" date="2024-10" db="EMBL/GenBank/DDBJ databases">
        <title>Updated reference genomes for cyclostephanoid diatoms.</title>
        <authorList>
            <person name="Roberts W.R."/>
            <person name="Alverson A.J."/>
        </authorList>
    </citation>
    <scope>NUCLEOTIDE SEQUENCE [LARGE SCALE GENOMIC DNA]</scope>
    <source>
        <strain evidence="2 3">AJA010-31</strain>
    </source>
</reference>
<name>A0ABD3PZ32_9STRA</name>
<dbReference type="EMBL" id="JALLPJ020000411">
    <property type="protein sequence ID" value="KAL3793012.1"/>
    <property type="molecule type" value="Genomic_DNA"/>
</dbReference>
<keyword evidence="1" id="KW-1133">Transmembrane helix</keyword>
<proteinExistence type="predicted"/>